<name>A2I306_9CAUD</name>
<keyword evidence="1" id="KW-0805">Transcription regulation</keyword>
<evidence type="ECO:0000313" key="5">
    <source>
        <dbReference type="EMBL" id="ABM73420.1"/>
    </source>
</evidence>
<organism evidence="5 6">
    <name type="scientific">Vibrio phage VP882</name>
    <dbReference type="NCBI Taxonomy" id="2913982"/>
    <lineage>
        <taxon>Viruses</taxon>
        <taxon>Duplodnaviria</taxon>
        <taxon>Heunggongvirae</taxon>
        <taxon>Uroviricota</taxon>
        <taxon>Caudoviricetes</taxon>
        <taxon>Hapunavirus</taxon>
        <taxon>Hapunavirus VP882</taxon>
    </lineage>
</organism>
<dbReference type="GeneID" id="5076228"/>
<evidence type="ECO:0000256" key="2">
    <source>
        <dbReference type="ARBA" id="ARBA00023125"/>
    </source>
</evidence>
<dbReference type="GO" id="GO:0003677">
    <property type="term" value="F:DNA binding"/>
    <property type="evidence" value="ECO:0007669"/>
    <property type="project" value="UniProtKB-KW"/>
</dbReference>
<sequence>MSISEGDDAYIRSLIHFFGNQPDPWGIKDTKSVFIYANQPFRELVGMKNRNVEGLTDADMDCETAAFADSFQAQDRLVEQGREKKIVLDVHPYANGWRVFTFTKTPLIMPSGRVAGTIFHGQDLTDTAGRIERAVVELLLPSSGQAGSFETNVVGLNLTEREELVLFFLLRGRTAKDIAGMLGRSPRTIEHAIERIRNKFGAGNKRELIDMAMSKGYYSMVPKALFHTQVSMLLK</sequence>
<dbReference type="PROSITE" id="PS00622">
    <property type="entry name" value="HTH_LUXR_1"/>
    <property type="match status" value="1"/>
</dbReference>
<dbReference type="InterPro" id="IPR000792">
    <property type="entry name" value="Tscrpt_reg_LuxR_C"/>
</dbReference>
<dbReference type="PROSITE" id="PS50043">
    <property type="entry name" value="HTH_LUXR_2"/>
    <property type="match status" value="1"/>
</dbReference>
<dbReference type="PDB" id="7DWM">
    <property type="method" value="X-ray"/>
    <property type="resolution" value="2.65 A"/>
    <property type="chains" value="A/B=1-235"/>
</dbReference>
<reference evidence="7" key="2">
    <citation type="journal article" date="2021" name="Biochem. Biophys. Res. Commun.">
        <title>Understanding the mechanism of asymmetric gene regulation determined by the VqmA of vibriophage.</title>
        <authorList>
            <person name="Gu Y."/>
            <person name="Zhi S.X."/>
            <person name="Yang N."/>
            <person name="Yang W.S."/>
        </authorList>
    </citation>
    <scope>X-RAY CRYSTALLOGRAPHY (2.65 ANGSTROMS)</scope>
</reference>
<reference evidence="5 6" key="1">
    <citation type="journal article" date="2009" name="Appl. Environ. Microbiol.">
        <title>Characterization of a new plasmid-like prophage in a pandemic Vibrio parahaemolyticus O3:K6 strain.</title>
        <authorList>
            <person name="Lan S.F."/>
            <person name="Huang C.H."/>
            <person name="Chang C.H."/>
            <person name="Liao W.C."/>
            <person name="Lin I.H."/>
            <person name="Jian W.N."/>
            <person name="Wu Y.G."/>
            <person name="Chen S.Y."/>
            <person name="Wong H.C."/>
        </authorList>
    </citation>
    <scope>NUCLEOTIDE SEQUENCE [LARGE SCALE GENOMIC DNA]</scope>
</reference>
<dbReference type="CDD" id="cd06170">
    <property type="entry name" value="LuxR_C_like"/>
    <property type="match status" value="1"/>
</dbReference>
<dbReference type="SMART" id="SM00421">
    <property type="entry name" value="HTH_LUXR"/>
    <property type="match status" value="1"/>
</dbReference>
<dbReference type="SUPFAM" id="SSF46894">
    <property type="entry name" value="C-terminal effector domain of the bipartite response regulators"/>
    <property type="match status" value="1"/>
</dbReference>
<keyword evidence="6" id="KW-1185">Reference proteome</keyword>
<dbReference type="RefSeq" id="YP_001039867.1">
    <property type="nucleotide sequence ID" value="NC_009016.1"/>
</dbReference>
<evidence type="ECO:0000256" key="1">
    <source>
        <dbReference type="ARBA" id="ARBA00023015"/>
    </source>
</evidence>
<keyword evidence="3" id="KW-0804">Transcription</keyword>
<dbReference type="SUPFAM" id="SSF55785">
    <property type="entry name" value="PYP-like sensor domain (PAS domain)"/>
    <property type="match status" value="1"/>
</dbReference>
<feature type="domain" description="HTH luxR-type" evidence="4">
    <location>
        <begin position="151"/>
        <end position="216"/>
    </location>
</feature>
<keyword evidence="7" id="KW-0002">3D-structure</keyword>
<evidence type="ECO:0000313" key="6">
    <source>
        <dbReference type="Proteomes" id="UP000008090"/>
    </source>
</evidence>
<dbReference type="KEGG" id="vg:5076228"/>
<dbReference type="Gene3D" id="3.30.450.20">
    <property type="entry name" value="PAS domain"/>
    <property type="match status" value="1"/>
</dbReference>
<proteinExistence type="evidence at protein level"/>
<dbReference type="PANTHER" id="PTHR44688:SF16">
    <property type="entry name" value="DNA-BINDING TRANSCRIPTIONAL ACTIVATOR DEVR_DOSR"/>
    <property type="match status" value="1"/>
</dbReference>
<dbReference type="InterPro" id="IPR013656">
    <property type="entry name" value="PAS_4"/>
</dbReference>
<dbReference type="GO" id="GO:0006355">
    <property type="term" value="P:regulation of DNA-templated transcription"/>
    <property type="evidence" value="ECO:0007669"/>
    <property type="project" value="InterPro"/>
</dbReference>
<dbReference type="Pfam" id="PF00196">
    <property type="entry name" value="GerE"/>
    <property type="match status" value="1"/>
</dbReference>
<keyword evidence="2" id="KW-0238">DNA-binding</keyword>
<dbReference type="EMBL" id="EF057797">
    <property type="protein sequence ID" value="ABM73420.1"/>
    <property type="molecule type" value="Genomic_DNA"/>
</dbReference>
<dbReference type="InterPro" id="IPR016032">
    <property type="entry name" value="Sig_transdc_resp-reg_C-effctor"/>
</dbReference>
<dbReference type="PRINTS" id="PR00038">
    <property type="entry name" value="HTHLUXR"/>
</dbReference>
<dbReference type="SMR" id="A2I306"/>
<evidence type="ECO:0007829" key="7">
    <source>
        <dbReference type="PDB" id="7DWM"/>
    </source>
</evidence>
<accession>A2I306</accession>
<evidence type="ECO:0000259" key="4">
    <source>
        <dbReference type="PROSITE" id="PS50043"/>
    </source>
</evidence>
<dbReference type="InterPro" id="IPR036388">
    <property type="entry name" value="WH-like_DNA-bd_sf"/>
</dbReference>
<dbReference type="PANTHER" id="PTHR44688">
    <property type="entry name" value="DNA-BINDING TRANSCRIPTIONAL ACTIVATOR DEVR_DOSR"/>
    <property type="match status" value="1"/>
</dbReference>
<dbReference type="Pfam" id="PF08448">
    <property type="entry name" value="PAS_4"/>
    <property type="match status" value="1"/>
</dbReference>
<protein>
    <submittedName>
        <fullName evidence="5">Transcriptional regulator</fullName>
    </submittedName>
</protein>
<dbReference type="InterPro" id="IPR035965">
    <property type="entry name" value="PAS-like_dom_sf"/>
</dbReference>
<dbReference type="Proteomes" id="UP000008090">
    <property type="component" value="Segment"/>
</dbReference>
<dbReference type="Gene3D" id="1.10.10.10">
    <property type="entry name" value="Winged helix-like DNA-binding domain superfamily/Winged helix DNA-binding domain"/>
    <property type="match status" value="1"/>
</dbReference>
<evidence type="ECO:0000256" key="3">
    <source>
        <dbReference type="ARBA" id="ARBA00023163"/>
    </source>
</evidence>